<protein>
    <submittedName>
        <fullName evidence="1">Uncharacterized protein</fullName>
    </submittedName>
</protein>
<gene>
    <name evidence="1" type="ORF">CHRY9393_02877</name>
</gene>
<name>A0A6N4XRY4_9FLAO</name>
<evidence type="ECO:0000313" key="1">
    <source>
        <dbReference type="EMBL" id="CAA7391269.1"/>
    </source>
</evidence>
<sequence length="109" mass="12734">MKKSQHLIKLTPYQESFYHEWMLHPLRSDYNLVLDQSISGVLDIERLNTSLVRFVNNYLLINSNVLNISGELFWKSRPLLSEDVPILTYFPQEPSEEELLSLALQPVES</sequence>
<dbReference type="RefSeq" id="WP_162073883.1">
    <property type="nucleotide sequence ID" value="NZ_CACVBY010000083.1"/>
</dbReference>
<organism evidence="1 2">
    <name type="scientific">Chryseobacterium fistulae</name>
    <dbReference type="NCBI Taxonomy" id="2675058"/>
    <lineage>
        <taxon>Bacteria</taxon>
        <taxon>Pseudomonadati</taxon>
        <taxon>Bacteroidota</taxon>
        <taxon>Flavobacteriia</taxon>
        <taxon>Flavobacteriales</taxon>
        <taxon>Weeksellaceae</taxon>
        <taxon>Chryseobacterium group</taxon>
        <taxon>Chryseobacterium</taxon>
    </lineage>
</organism>
<dbReference type="EMBL" id="CACVBY010000083">
    <property type="protein sequence ID" value="CAA7391269.1"/>
    <property type="molecule type" value="Genomic_DNA"/>
</dbReference>
<dbReference type="Proteomes" id="UP000445309">
    <property type="component" value="Unassembled WGS sequence"/>
</dbReference>
<proteinExistence type="predicted"/>
<accession>A0A6N4XRY4</accession>
<dbReference type="AlphaFoldDB" id="A0A6N4XRY4"/>
<keyword evidence="2" id="KW-1185">Reference proteome</keyword>
<evidence type="ECO:0000313" key="2">
    <source>
        <dbReference type="Proteomes" id="UP000445309"/>
    </source>
</evidence>
<reference evidence="1 2" key="1">
    <citation type="submission" date="2020-01" db="EMBL/GenBank/DDBJ databases">
        <authorList>
            <person name="Rodrigo-Torres L."/>
            <person name="Arahal R. D."/>
            <person name="Lucena T."/>
        </authorList>
    </citation>
    <scope>NUCLEOTIDE SEQUENCE [LARGE SCALE GENOMIC DNA]</scope>
    <source>
        <strain evidence="1 2">CECT 9393</strain>
    </source>
</reference>